<dbReference type="Gene3D" id="3.30.300.20">
    <property type="match status" value="1"/>
</dbReference>
<accession>A0AAC9WIR1</accession>
<reference evidence="1 2" key="1">
    <citation type="submission" date="2017-04" db="EMBL/GenBank/DDBJ databases">
        <authorList>
            <person name="Veseli I.A."/>
            <person name="Tang C."/>
            <person name="Pombert J.-F."/>
        </authorList>
    </citation>
    <scope>NUCLEOTIDE SEQUENCE [LARGE SCALE GENOMIC DNA]</scope>
    <source>
        <strain evidence="1 2">ATCC 700373</strain>
    </source>
</reference>
<dbReference type="NCBIfam" id="TIGR03563">
    <property type="entry name" value="perox_SACOL1771"/>
    <property type="match status" value="1"/>
</dbReference>
<dbReference type="InterPro" id="IPR052707">
    <property type="entry name" value="OsmC_Ohr_Peroxiredoxin"/>
</dbReference>
<dbReference type="EMBL" id="CP020773">
    <property type="protein sequence ID" value="ARJ50011.1"/>
    <property type="molecule type" value="Genomic_DNA"/>
</dbReference>
<evidence type="ECO:0000313" key="2">
    <source>
        <dbReference type="Proteomes" id="UP000242864"/>
    </source>
</evidence>
<dbReference type="Proteomes" id="UP000242864">
    <property type="component" value="Chromosome"/>
</dbReference>
<gene>
    <name evidence="1" type="ORF">B5P37_00905</name>
</gene>
<organism evidence="1 2">
    <name type="scientific">Staphylococcus lutrae</name>
    <dbReference type="NCBI Taxonomy" id="155085"/>
    <lineage>
        <taxon>Bacteria</taxon>
        <taxon>Bacillati</taxon>
        <taxon>Bacillota</taxon>
        <taxon>Bacilli</taxon>
        <taxon>Bacillales</taxon>
        <taxon>Staphylococcaceae</taxon>
        <taxon>Staphylococcus</taxon>
    </lineage>
</organism>
<dbReference type="InterPro" id="IPR019905">
    <property type="entry name" value="OsmC-like_firmicutes"/>
</dbReference>
<proteinExistence type="predicted"/>
<keyword evidence="2" id="KW-1185">Reference proteome</keyword>
<dbReference type="SUPFAM" id="SSF82784">
    <property type="entry name" value="OsmC-like"/>
    <property type="match status" value="1"/>
</dbReference>
<dbReference type="AlphaFoldDB" id="A0AAC9WIR1"/>
<protein>
    <submittedName>
        <fullName evidence="1">Peroxiredoxin</fullName>
    </submittedName>
</protein>
<dbReference type="PANTHER" id="PTHR42830:SF2">
    <property type="entry name" value="OSMC_OHR FAMILY PROTEIN"/>
    <property type="match status" value="1"/>
</dbReference>
<dbReference type="InterPro" id="IPR003718">
    <property type="entry name" value="OsmC/Ohr_fam"/>
</dbReference>
<evidence type="ECO:0000313" key="1">
    <source>
        <dbReference type="EMBL" id="ARJ50011.1"/>
    </source>
</evidence>
<dbReference type="RefSeq" id="WP_085236211.1">
    <property type="nucleotide sequence ID" value="NZ_CP020773.1"/>
</dbReference>
<dbReference type="PANTHER" id="PTHR42830">
    <property type="entry name" value="OSMOTICALLY INDUCIBLE FAMILY PROTEIN"/>
    <property type="match status" value="1"/>
</dbReference>
<sequence>MLQHQFPAHVIWHGGRNEVGQLRGNVINQEVSIPSSLGGRGTGTNPDELLVSAAASCMTISLAATLERAHLTALKIHMHSYGHAQFDQHRFTMTRIVHQPHIYVANASQYTQLEKRLPKLIQIAHQNCMVSHSLRGNVDIEIHPTLIVAE</sequence>
<name>A0AAC9WIR1_9STAP</name>
<dbReference type="Pfam" id="PF02566">
    <property type="entry name" value="OsmC"/>
    <property type="match status" value="1"/>
</dbReference>
<dbReference type="InterPro" id="IPR036102">
    <property type="entry name" value="OsmC/Ohrsf"/>
</dbReference>
<dbReference type="InterPro" id="IPR015946">
    <property type="entry name" value="KH_dom-like_a/b"/>
</dbReference>
<dbReference type="KEGG" id="slz:B5P37_00905"/>